<evidence type="ECO:0008006" key="3">
    <source>
        <dbReference type="Google" id="ProtNLM"/>
    </source>
</evidence>
<proteinExistence type="predicted"/>
<accession>A0ABV5PTA8</accession>
<evidence type="ECO:0000313" key="2">
    <source>
        <dbReference type="Proteomes" id="UP001589646"/>
    </source>
</evidence>
<comment type="caution">
    <text evidence="1">The sequence shown here is derived from an EMBL/GenBank/DDBJ whole genome shotgun (WGS) entry which is preliminary data.</text>
</comment>
<name>A0ABV5PTA8_9ACTN</name>
<dbReference type="Proteomes" id="UP001589646">
    <property type="component" value="Unassembled WGS sequence"/>
</dbReference>
<gene>
    <name evidence="1" type="ORF">ACFFRN_07520</name>
</gene>
<organism evidence="1 2">
    <name type="scientific">Nonomuraea roseola</name>
    <dbReference type="NCBI Taxonomy" id="46179"/>
    <lineage>
        <taxon>Bacteria</taxon>
        <taxon>Bacillati</taxon>
        <taxon>Actinomycetota</taxon>
        <taxon>Actinomycetes</taxon>
        <taxon>Streptosporangiales</taxon>
        <taxon>Streptosporangiaceae</taxon>
        <taxon>Nonomuraea</taxon>
    </lineage>
</organism>
<protein>
    <recommendedName>
        <fullName evidence="3">N-acetyltransferase domain-containing protein</fullName>
    </recommendedName>
</protein>
<sequence length="241" mass="26972">MVSSLLLDPLPASWPCQPARPGGLSGLIAQAREIITTFRGEDFVQRLNRAAMQRVVCEVFQLALDEQETERRKPVEFAQAWKGRLAAMLASETIQLSGRRQPVSVADLDVDLGWSLYAAVDQERAAAIANATATPSSRREWQGSPAAFYEFWVVGGQERLGRVRYATCEGCQAGLIRKISFSLEWQYCGLGTRALDEVQVRHPGLAWYTTDQYGSALGFWERYRQSGDSPWTDRGCPCPHW</sequence>
<evidence type="ECO:0000313" key="1">
    <source>
        <dbReference type="EMBL" id="MFB9526459.1"/>
    </source>
</evidence>
<keyword evidence="2" id="KW-1185">Reference proteome</keyword>
<dbReference type="EMBL" id="JBHMCE010000002">
    <property type="protein sequence ID" value="MFB9526459.1"/>
    <property type="molecule type" value="Genomic_DNA"/>
</dbReference>
<dbReference type="RefSeq" id="WP_346123518.1">
    <property type="nucleotide sequence ID" value="NZ_BAAAXC010000014.1"/>
</dbReference>
<reference evidence="1 2" key="1">
    <citation type="submission" date="2024-09" db="EMBL/GenBank/DDBJ databases">
        <authorList>
            <person name="Sun Q."/>
            <person name="Mori K."/>
        </authorList>
    </citation>
    <scope>NUCLEOTIDE SEQUENCE [LARGE SCALE GENOMIC DNA]</scope>
    <source>
        <strain evidence="1 2">JCM 3323</strain>
    </source>
</reference>